<evidence type="ECO:0000313" key="1">
    <source>
        <dbReference type="EMBL" id="BAT27275.1"/>
    </source>
</evidence>
<dbReference type="EMBL" id="LC066375">
    <property type="protein sequence ID" value="BAT27275.1"/>
    <property type="molecule type" value="Genomic_DNA"/>
</dbReference>
<dbReference type="SUPFAM" id="SSF54909">
    <property type="entry name" value="Dimeric alpha+beta barrel"/>
    <property type="match status" value="1"/>
</dbReference>
<dbReference type="AlphaFoldDB" id="A0A0P0Z071"/>
<reference evidence="1" key="1">
    <citation type="journal article" date="2015" name="Proc. Natl. Acad. Sci. U.S.A.">
        <title>Bacterial clade with the ribosomal RNA operon on a small plasmid rather than the chromosome.</title>
        <authorList>
            <person name="Anda M."/>
            <person name="Ohtsubo Y."/>
            <person name="Okubo T."/>
            <person name="Sugawara M."/>
            <person name="Nagata Y."/>
            <person name="Tsuda M."/>
            <person name="Minamisawa K."/>
            <person name="Mitsui H."/>
        </authorList>
    </citation>
    <scope>NUCLEOTIDE SEQUENCE</scope>
    <source>
        <strain evidence="1">JCM 14755</strain>
    </source>
</reference>
<name>A0A0P0Z071_9HYPH</name>
<dbReference type="RefSeq" id="WP_062228350.1">
    <property type="nucleotide sequence ID" value="NZ_BBWR01000012.1"/>
</dbReference>
<dbReference type="OrthoDB" id="7107863at2"/>
<protein>
    <submittedName>
        <fullName evidence="1">EthD protein</fullName>
    </submittedName>
</protein>
<sequence>MIVRMAFFRGTIHPGHEQAFEAFVLERLKPMWLRFPGLRDLSIQFERARDDGAPPIPLVLSMRFDDWGALQHALADPIRMESRAVTAELLTLFDGKVEHHVFEA</sequence>
<proteinExistence type="predicted"/>
<organism evidence="1">
    <name type="scientific">Aureimonas frigidaquae</name>
    <dbReference type="NCBI Taxonomy" id="424757"/>
    <lineage>
        <taxon>Bacteria</taxon>
        <taxon>Pseudomonadati</taxon>
        <taxon>Pseudomonadota</taxon>
        <taxon>Alphaproteobacteria</taxon>
        <taxon>Hyphomicrobiales</taxon>
        <taxon>Aurantimonadaceae</taxon>
        <taxon>Aureimonas</taxon>
    </lineage>
</organism>
<dbReference type="Gene3D" id="3.30.70.100">
    <property type="match status" value="1"/>
</dbReference>
<dbReference type="InterPro" id="IPR011008">
    <property type="entry name" value="Dimeric_a/b-barrel"/>
</dbReference>
<accession>A0A0P0Z071</accession>